<keyword evidence="4" id="KW-1185">Reference proteome</keyword>
<reference evidence="3 4" key="1">
    <citation type="submission" date="2020-09" db="EMBL/GenBank/DDBJ databases">
        <title>Novel species of Mucilaginibacter isolated from a glacier on the Tibetan Plateau.</title>
        <authorList>
            <person name="Liu Q."/>
            <person name="Xin Y.-H."/>
        </authorList>
    </citation>
    <scope>NUCLEOTIDE SEQUENCE [LARGE SCALE GENOMIC DNA]</scope>
    <source>
        <strain evidence="3 4">CGMCC 1.13878</strain>
    </source>
</reference>
<dbReference type="Gene3D" id="2.60.40.1250">
    <property type="entry name" value="Thiol:disulfide interchange protein DsbD, N-terminal domain"/>
    <property type="match status" value="1"/>
</dbReference>
<organism evidence="3 4">
    <name type="scientific">Mucilaginibacter rigui</name>
    <dbReference type="NCBI Taxonomy" id="534635"/>
    <lineage>
        <taxon>Bacteria</taxon>
        <taxon>Pseudomonadati</taxon>
        <taxon>Bacteroidota</taxon>
        <taxon>Sphingobacteriia</taxon>
        <taxon>Sphingobacteriales</taxon>
        <taxon>Sphingobacteriaceae</taxon>
        <taxon>Mucilaginibacter</taxon>
    </lineage>
</organism>
<proteinExistence type="predicted"/>
<accession>A0ABR7X449</accession>
<gene>
    <name evidence="3" type="ORF">IDJ75_08300</name>
</gene>
<dbReference type="InterPro" id="IPR028250">
    <property type="entry name" value="DsbDN"/>
</dbReference>
<feature type="domain" description="Thiol:disulfide interchange protein DsbD N-terminal" evidence="2">
    <location>
        <begin position="34"/>
        <end position="144"/>
    </location>
</feature>
<feature type="chain" id="PRO_5046855503" evidence="1">
    <location>
        <begin position="20"/>
        <end position="150"/>
    </location>
</feature>
<evidence type="ECO:0000313" key="4">
    <source>
        <dbReference type="Proteomes" id="UP000618754"/>
    </source>
</evidence>
<dbReference type="EMBL" id="JACWMW010000002">
    <property type="protein sequence ID" value="MBD1385276.1"/>
    <property type="molecule type" value="Genomic_DNA"/>
</dbReference>
<protein>
    <submittedName>
        <fullName evidence="3">Protein-disulfide reductase DsbD N-terminal domain-containing protein</fullName>
    </submittedName>
</protein>
<dbReference type="RefSeq" id="WP_191175159.1">
    <property type="nucleotide sequence ID" value="NZ_JACWMW010000002.1"/>
</dbReference>
<comment type="caution">
    <text evidence="3">The sequence shown here is derived from an EMBL/GenBank/DDBJ whole genome shotgun (WGS) entry which is preliminary data.</text>
</comment>
<dbReference type="PANTHER" id="PTHR32234">
    <property type="entry name" value="THIOL:DISULFIDE INTERCHANGE PROTEIN DSBD"/>
    <property type="match status" value="1"/>
</dbReference>
<evidence type="ECO:0000259" key="2">
    <source>
        <dbReference type="Pfam" id="PF11412"/>
    </source>
</evidence>
<name>A0ABR7X449_9SPHI</name>
<evidence type="ECO:0000256" key="1">
    <source>
        <dbReference type="SAM" id="SignalP"/>
    </source>
</evidence>
<dbReference type="Proteomes" id="UP000618754">
    <property type="component" value="Unassembled WGS sequence"/>
</dbReference>
<dbReference type="PANTHER" id="PTHR32234:SF0">
    <property type="entry name" value="THIOL:DISULFIDE INTERCHANGE PROTEIN DSBD"/>
    <property type="match status" value="1"/>
</dbReference>
<feature type="signal peptide" evidence="1">
    <location>
        <begin position="1"/>
        <end position="19"/>
    </location>
</feature>
<keyword evidence="1" id="KW-0732">Signal</keyword>
<dbReference type="Pfam" id="PF11412">
    <property type="entry name" value="DsbD_N"/>
    <property type="match status" value="1"/>
</dbReference>
<evidence type="ECO:0000313" key="3">
    <source>
        <dbReference type="EMBL" id="MBD1385276.1"/>
    </source>
</evidence>
<dbReference type="InterPro" id="IPR036929">
    <property type="entry name" value="DsbDN_sf"/>
</dbReference>
<sequence>MKRLFLAVTALLITIGAKAQIESHVKWSYAAKKISATDAVVLIKATIDQGWHIYSQNVKEGGPIKTSFTFAPSKEYALVGKPSEPTPITKYEKTFGMNVGYFENSVVFQQKVKLKSAKASAVKGKLEFMTCNDSKCLPPDEVEFSIPLGK</sequence>